<reference evidence="1 2" key="1">
    <citation type="submission" date="2018-11" db="EMBL/GenBank/DDBJ databases">
        <title>Genomic Encyclopedia of Type Strains, Phase IV (KMG-IV): sequencing the most valuable type-strain genomes for metagenomic binning, comparative biology and taxonomic classification.</title>
        <authorList>
            <person name="Goeker M."/>
        </authorList>
    </citation>
    <scope>NUCLEOTIDE SEQUENCE [LARGE SCALE GENOMIC DNA]</scope>
    <source>
        <strain evidence="1 2">DSM 16974</strain>
    </source>
</reference>
<name>A0A3N1NZ93_9GAMM</name>
<dbReference type="EMBL" id="RJUK01000001">
    <property type="protein sequence ID" value="ROQ20638.1"/>
    <property type="molecule type" value="Genomic_DNA"/>
</dbReference>
<organism evidence="1 2">
    <name type="scientific">Marinimicrobium koreense</name>
    <dbReference type="NCBI Taxonomy" id="306545"/>
    <lineage>
        <taxon>Bacteria</taxon>
        <taxon>Pseudomonadati</taxon>
        <taxon>Pseudomonadota</taxon>
        <taxon>Gammaproteobacteria</taxon>
        <taxon>Cellvibrionales</taxon>
        <taxon>Cellvibrionaceae</taxon>
        <taxon>Marinimicrobium</taxon>
    </lineage>
</organism>
<evidence type="ECO:0008006" key="3">
    <source>
        <dbReference type="Google" id="ProtNLM"/>
    </source>
</evidence>
<evidence type="ECO:0000313" key="2">
    <source>
        <dbReference type="Proteomes" id="UP000273643"/>
    </source>
</evidence>
<sequence length="187" mass="21306">MLTDVGDTSRHDCRDLIQLFDQTFSESHATRLCGGAEEPLYAPGPPHRIWFTRNYYASALHEVAHWCVAGPQRRQQEDYGYWYAPDGRTEAQQVAFERVEVRPQALEWLFSRAAGWRFRPSADNLAAGLGPSESFKRAIHQQVHCFCREGVSRRVHAFLAALVAFYGTAESVESLLVETRFAWEDVA</sequence>
<keyword evidence="2" id="KW-1185">Reference proteome</keyword>
<dbReference type="Pfam" id="PF04315">
    <property type="entry name" value="EpmC"/>
    <property type="match status" value="1"/>
</dbReference>
<proteinExistence type="predicted"/>
<protein>
    <recommendedName>
        <fullName evidence="3">Elongation factor P hydroxylase</fullName>
    </recommendedName>
</protein>
<gene>
    <name evidence="1" type="ORF">EDC38_1251</name>
</gene>
<dbReference type="RefSeq" id="WP_123637753.1">
    <property type="nucleotide sequence ID" value="NZ_RJUK01000001.1"/>
</dbReference>
<evidence type="ECO:0000313" key="1">
    <source>
        <dbReference type="EMBL" id="ROQ20638.1"/>
    </source>
</evidence>
<comment type="caution">
    <text evidence="1">The sequence shown here is derived from an EMBL/GenBank/DDBJ whole genome shotgun (WGS) entry which is preliminary data.</text>
</comment>
<dbReference type="Proteomes" id="UP000273643">
    <property type="component" value="Unassembled WGS sequence"/>
</dbReference>
<accession>A0A3N1NZ93</accession>
<dbReference type="InterPro" id="IPR007411">
    <property type="entry name" value="EpmC"/>
</dbReference>
<dbReference type="OrthoDB" id="5298591at2"/>
<dbReference type="AlphaFoldDB" id="A0A3N1NZ93"/>